<dbReference type="Proteomes" id="UP000589626">
    <property type="component" value="Unassembled WGS sequence"/>
</dbReference>
<feature type="transmembrane region" description="Helical" evidence="6">
    <location>
        <begin position="254"/>
        <end position="274"/>
    </location>
</feature>
<evidence type="ECO:0000256" key="2">
    <source>
        <dbReference type="ARBA" id="ARBA00022475"/>
    </source>
</evidence>
<accession>A0A7W4VUY2</accession>
<evidence type="ECO:0000256" key="6">
    <source>
        <dbReference type="SAM" id="Phobius"/>
    </source>
</evidence>
<dbReference type="PANTHER" id="PTHR23513:SF11">
    <property type="entry name" value="STAPHYLOFERRIN A TRANSPORTER"/>
    <property type="match status" value="1"/>
</dbReference>
<keyword evidence="3 6" id="KW-0812">Transmembrane</keyword>
<dbReference type="PANTHER" id="PTHR23513">
    <property type="entry name" value="INTEGRAL MEMBRANE EFFLUX PROTEIN-RELATED"/>
    <property type="match status" value="1"/>
</dbReference>
<dbReference type="GO" id="GO:0022857">
    <property type="term" value="F:transmembrane transporter activity"/>
    <property type="evidence" value="ECO:0007669"/>
    <property type="project" value="InterPro"/>
</dbReference>
<dbReference type="RefSeq" id="WP_343057792.1">
    <property type="nucleotide sequence ID" value="NZ_JACHWR010000001.1"/>
</dbReference>
<evidence type="ECO:0000256" key="3">
    <source>
        <dbReference type="ARBA" id="ARBA00022692"/>
    </source>
</evidence>
<gene>
    <name evidence="7" type="ORF">FHU40_001799</name>
</gene>
<evidence type="ECO:0000256" key="1">
    <source>
        <dbReference type="ARBA" id="ARBA00004651"/>
    </source>
</evidence>
<dbReference type="SUPFAM" id="SSF103473">
    <property type="entry name" value="MFS general substrate transporter"/>
    <property type="match status" value="1"/>
</dbReference>
<evidence type="ECO:0000256" key="4">
    <source>
        <dbReference type="ARBA" id="ARBA00022989"/>
    </source>
</evidence>
<feature type="transmembrane region" description="Helical" evidence="6">
    <location>
        <begin position="214"/>
        <end position="234"/>
    </location>
</feature>
<feature type="transmembrane region" description="Helical" evidence="6">
    <location>
        <begin position="347"/>
        <end position="367"/>
    </location>
</feature>
<dbReference type="Gene3D" id="1.20.1250.20">
    <property type="entry name" value="MFS general substrate transporter like domains"/>
    <property type="match status" value="1"/>
</dbReference>
<feature type="transmembrane region" description="Helical" evidence="6">
    <location>
        <begin position="156"/>
        <end position="186"/>
    </location>
</feature>
<sequence>MTTLTALRHRDFRMLVAGTTTSALGNAITPIALAFAVLDLGGSASELGLVVAAFALAEVVTTLFGGVLGDRLPRKVMMEGSAAGSALTQLLIAASLIAGFATIPMIGVIGALNGCLAALSQPSSRAMTRLTVPEADLGSAVAVRALLQTSASTVGFALGGVLVAVVGSGWAIGVDAVTYTIAAICFSRLRVEQAAPEGERSSMLADLGEGAREVFAHTWLWLLIGQALLYHLFYGGAQSVLGPIVVGGEFGRSAWGLAMGTLMAGFVVGGVVCLRWRPRRGLFVGTALLSLTALFPLAMALSDQLWVVLLGAFLHGFGLQIFDVSWDLSIQQNVDPDKLARVYSFDVVGSFVARPAGMALTGPIATVVGFQEWLVVVGCVMGGSALLSLASRDVRHLVRQDLVQSAESGSGDPEASPAAV</sequence>
<organism evidence="7 8">
    <name type="scientific">Nocardioides soli</name>
    <dbReference type="NCBI Taxonomy" id="1036020"/>
    <lineage>
        <taxon>Bacteria</taxon>
        <taxon>Bacillati</taxon>
        <taxon>Actinomycetota</taxon>
        <taxon>Actinomycetes</taxon>
        <taxon>Propionibacteriales</taxon>
        <taxon>Nocardioidaceae</taxon>
        <taxon>Nocardioides</taxon>
    </lineage>
</organism>
<feature type="transmembrane region" description="Helical" evidence="6">
    <location>
        <begin position="12"/>
        <end position="35"/>
    </location>
</feature>
<feature type="transmembrane region" description="Helical" evidence="6">
    <location>
        <begin position="305"/>
        <end position="326"/>
    </location>
</feature>
<keyword evidence="8" id="KW-1185">Reference proteome</keyword>
<reference evidence="7 8" key="1">
    <citation type="submission" date="2020-08" db="EMBL/GenBank/DDBJ databases">
        <title>Sequencing the genomes of 1000 actinobacteria strains.</title>
        <authorList>
            <person name="Klenk H.-P."/>
        </authorList>
    </citation>
    <scope>NUCLEOTIDE SEQUENCE [LARGE SCALE GENOMIC DNA]</scope>
    <source>
        <strain evidence="7 8">DSM 105498</strain>
    </source>
</reference>
<feature type="transmembrane region" description="Helical" evidence="6">
    <location>
        <begin position="281"/>
        <end position="299"/>
    </location>
</feature>
<protein>
    <submittedName>
        <fullName evidence="7">MFS family permease</fullName>
    </submittedName>
</protein>
<feature type="transmembrane region" description="Helical" evidence="6">
    <location>
        <begin position="47"/>
        <end position="69"/>
    </location>
</feature>
<dbReference type="InterPro" id="IPR036259">
    <property type="entry name" value="MFS_trans_sf"/>
</dbReference>
<keyword evidence="4 6" id="KW-1133">Transmembrane helix</keyword>
<dbReference type="EMBL" id="JACHWR010000001">
    <property type="protein sequence ID" value="MBB3041998.1"/>
    <property type="molecule type" value="Genomic_DNA"/>
</dbReference>
<evidence type="ECO:0000256" key="5">
    <source>
        <dbReference type="ARBA" id="ARBA00023136"/>
    </source>
</evidence>
<name>A0A7W4VUY2_9ACTN</name>
<evidence type="ECO:0000313" key="8">
    <source>
        <dbReference type="Proteomes" id="UP000589626"/>
    </source>
</evidence>
<feature type="transmembrane region" description="Helical" evidence="6">
    <location>
        <begin position="90"/>
        <end position="119"/>
    </location>
</feature>
<dbReference type="InterPro" id="IPR011701">
    <property type="entry name" value="MFS"/>
</dbReference>
<comment type="subcellular location">
    <subcellularLocation>
        <location evidence="1">Cell membrane</location>
        <topology evidence="1">Multi-pass membrane protein</topology>
    </subcellularLocation>
</comment>
<keyword evidence="2" id="KW-1003">Cell membrane</keyword>
<dbReference type="CDD" id="cd06173">
    <property type="entry name" value="MFS_MefA_like"/>
    <property type="match status" value="1"/>
</dbReference>
<keyword evidence="5 6" id="KW-0472">Membrane</keyword>
<dbReference type="AlphaFoldDB" id="A0A7W4VUY2"/>
<proteinExistence type="predicted"/>
<dbReference type="Pfam" id="PF07690">
    <property type="entry name" value="MFS_1"/>
    <property type="match status" value="1"/>
</dbReference>
<feature type="transmembrane region" description="Helical" evidence="6">
    <location>
        <begin position="373"/>
        <end position="390"/>
    </location>
</feature>
<evidence type="ECO:0000313" key="7">
    <source>
        <dbReference type="EMBL" id="MBB3041998.1"/>
    </source>
</evidence>
<dbReference type="GO" id="GO:0005886">
    <property type="term" value="C:plasma membrane"/>
    <property type="evidence" value="ECO:0007669"/>
    <property type="project" value="UniProtKB-SubCell"/>
</dbReference>
<comment type="caution">
    <text evidence="7">The sequence shown here is derived from an EMBL/GenBank/DDBJ whole genome shotgun (WGS) entry which is preliminary data.</text>
</comment>